<gene>
    <name evidence="1" type="ORF">AVEN_46232_1</name>
</gene>
<dbReference type="PANTHER" id="PTHR47326:SF1">
    <property type="entry name" value="HTH PSQ-TYPE DOMAIN-CONTAINING PROTEIN"/>
    <property type="match status" value="1"/>
</dbReference>
<dbReference type="Gene3D" id="3.30.420.10">
    <property type="entry name" value="Ribonuclease H-like superfamily/Ribonuclease H"/>
    <property type="match status" value="1"/>
</dbReference>
<dbReference type="EMBL" id="BGPR01049630">
    <property type="protein sequence ID" value="GBO26640.1"/>
    <property type="molecule type" value="Genomic_DNA"/>
</dbReference>
<comment type="caution">
    <text evidence="1">The sequence shown here is derived from an EMBL/GenBank/DDBJ whole genome shotgun (WGS) entry which is preliminary data.</text>
</comment>
<dbReference type="Proteomes" id="UP000499080">
    <property type="component" value="Unassembled WGS sequence"/>
</dbReference>
<reference evidence="1 2" key="1">
    <citation type="journal article" date="2019" name="Sci. Rep.">
        <title>Orb-weaving spider Araneus ventricosus genome elucidates the spidroin gene catalogue.</title>
        <authorList>
            <person name="Kono N."/>
            <person name="Nakamura H."/>
            <person name="Ohtoshi R."/>
            <person name="Moran D.A.P."/>
            <person name="Shinohara A."/>
            <person name="Yoshida Y."/>
            <person name="Fujiwara M."/>
            <person name="Mori M."/>
            <person name="Tomita M."/>
            <person name="Arakawa K."/>
        </authorList>
    </citation>
    <scope>NUCLEOTIDE SEQUENCE [LARGE SCALE GENOMIC DNA]</scope>
</reference>
<name>A0A4Y2VS25_ARAVE</name>
<dbReference type="PANTHER" id="PTHR47326">
    <property type="entry name" value="TRANSPOSABLE ELEMENT TC3 TRANSPOSASE-LIKE PROTEIN"/>
    <property type="match status" value="1"/>
</dbReference>
<sequence>MPTVTEKSFCILDYARVFPLFLCSVRLEISTERKHQGSRTFCVCIGNLKIQVACAKRKAVADETSRKKRWIGCSKSTVAGAREFKILQKTAWKRSNFKPYQSLFQALQLLQNLKSGNKNRRLDFSIRMQEALECEDFASKLIFSNEATFHVSRSVNRHNNRVWGNEAPHEILELQRNSPKGNVSCAMSETKLYVSPFFSSQRKL</sequence>
<dbReference type="GO" id="GO:0003676">
    <property type="term" value="F:nucleic acid binding"/>
    <property type="evidence" value="ECO:0007669"/>
    <property type="project" value="InterPro"/>
</dbReference>
<evidence type="ECO:0000313" key="2">
    <source>
        <dbReference type="Proteomes" id="UP000499080"/>
    </source>
</evidence>
<keyword evidence="2" id="KW-1185">Reference proteome</keyword>
<accession>A0A4Y2VS25</accession>
<protein>
    <submittedName>
        <fullName evidence="1">Uncharacterized protein</fullName>
    </submittedName>
</protein>
<organism evidence="1 2">
    <name type="scientific">Araneus ventricosus</name>
    <name type="common">Orbweaver spider</name>
    <name type="synonym">Epeira ventricosa</name>
    <dbReference type="NCBI Taxonomy" id="182803"/>
    <lineage>
        <taxon>Eukaryota</taxon>
        <taxon>Metazoa</taxon>
        <taxon>Ecdysozoa</taxon>
        <taxon>Arthropoda</taxon>
        <taxon>Chelicerata</taxon>
        <taxon>Arachnida</taxon>
        <taxon>Araneae</taxon>
        <taxon>Araneomorphae</taxon>
        <taxon>Entelegynae</taxon>
        <taxon>Araneoidea</taxon>
        <taxon>Araneidae</taxon>
        <taxon>Araneus</taxon>
    </lineage>
</organism>
<dbReference type="AlphaFoldDB" id="A0A4Y2VS25"/>
<proteinExistence type="predicted"/>
<dbReference type="InterPro" id="IPR036397">
    <property type="entry name" value="RNaseH_sf"/>
</dbReference>
<evidence type="ECO:0000313" key="1">
    <source>
        <dbReference type="EMBL" id="GBO26640.1"/>
    </source>
</evidence>